<feature type="non-terminal residue" evidence="1">
    <location>
        <position position="1"/>
    </location>
</feature>
<gene>
    <name evidence="1" type="ORF">EXIGLDRAFT_730083</name>
</gene>
<dbReference type="EMBL" id="KV425927">
    <property type="protein sequence ID" value="KZV97697.1"/>
    <property type="molecule type" value="Genomic_DNA"/>
</dbReference>
<dbReference type="InParanoid" id="A0A165LCY5"/>
<reference evidence="1 2" key="1">
    <citation type="journal article" date="2016" name="Mol. Biol. Evol.">
        <title>Comparative Genomics of Early-Diverging Mushroom-Forming Fungi Provides Insights into the Origins of Lignocellulose Decay Capabilities.</title>
        <authorList>
            <person name="Nagy L.G."/>
            <person name="Riley R."/>
            <person name="Tritt A."/>
            <person name="Adam C."/>
            <person name="Daum C."/>
            <person name="Floudas D."/>
            <person name="Sun H."/>
            <person name="Yadav J.S."/>
            <person name="Pangilinan J."/>
            <person name="Larsson K.H."/>
            <person name="Matsuura K."/>
            <person name="Barry K."/>
            <person name="Labutti K."/>
            <person name="Kuo R."/>
            <person name="Ohm R.A."/>
            <person name="Bhattacharya S.S."/>
            <person name="Shirouzu T."/>
            <person name="Yoshinaga Y."/>
            <person name="Martin F.M."/>
            <person name="Grigoriev I.V."/>
            <person name="Hibbett D.S."/>
        </authorList>
    </citation>
    <scope>NUCLEOTIDE SEQUENCE [LARGE SCALE GENOMIC DNA]</scope>
    <source>
        <strain evidence="1 2">HHB12029</strain>
    </source>
</reference>
<evidence type="ECO:0000313" key="2">
    <source>
        <dbReference type="Proteomes" id="UP000077266"/>
    </source>
</evidence>
<organism evidence="1 2">
    <name type="scientific">Exidia glandulosa HHB12029</name>
    <dbReference type="NCBI Taxonomy" id="1314781"/>
    <lineage>
        <taxon>Eukaryota</taxon>
        <taxon>Fungi</taxon>
        <taxon>Dikarya</taxon>
        <taxon>Basidiomycota</taxon>
        <taxon>Agaricomycotina</taxon>
        <taxon>Agaricomycetes</taxon>
        <taxon>Auriculariales</taxon>
        <taxon>Exidiaceae</taxon>
        <taxon>Exidia</taxon>
    </lineage>
</organism>
<name>A0A165LCY5_EXIGL</name>
<evidence type="ECO:0000313" key="1">
    <source>
        <dbReference type="EMBL" id="KZV97697.1"/>
    </source>
</evidence>
<proteinExistence type="predicted"/>
<dbReference type="Proteomes" id="UP000077266">
    <property type="component" value="Unassembled WGS sequence"/>
</dbReference>
<keyword evidence="2" id="KW-1185">Reference proteome</keyword>
<sequence length="66" mass="7291">QRRVEDALARALVRSSVAHRAWRLATAGDALKNAHLVELARTPRRNTQRSALSARLCRIASTSSNI</sequence>
<dbReference type="AlphaFoldDB" id="A0A165LCY5"/>
<protein>
    <submittedName>
        <fullName evidence="1">Uncharacterized protein</fullName>
    </submittedName>
</protein>
<accession>A0A165LCY5</accession>